<evidence type="ECO:0000256" key="1">
    <source>
        <dbReference type="ARBA" id="ARBA00006976"/>
    </source>
</evidence>
<dbReference type="PIRSF" id="PIRSF009320">
    <property type="entry name" value="Nuc_binding_HP_1000"/>
    <property type="match status" value="1"/>
</dbReference>
<evidence type="ECO:0000256" key="3">
    <source>
        <dbReference type="ARBA" id="ARBA00062323"/>
    </source>
</evidence>
<evidence type="ECO:0000256" key="2">
    <source>
        <dbReference type="ARBA" id="ARBA00049360"/>
    </source>
</evidence>
<dbReference type="Pfam" id="PF13614">
    <property type="entry name" value="AAA_31"/>
    <property type="match status" value="1"/>
</dbReference>
<dbReference type="PANTHER" id="PTHR13696:SF52">
    <property type="entry name" value="PARA FAMILY PROTEIN CT_582"/>
    <property type="match status" value="1"/>
</dbReference>
<evidence type="ECO:0000313" key="7">
    <source>
        <dbReference type="Proteomes" id="UP000010802"/>
    </source>
</evidence>
<dbReference type="InterPro" id="IPR027417">
    <property type="entry name" value="P-loop_NTPase"/>
</dbReference>
<comment type="catalytic activity">
    <reaction evidence="2">
        <text>ATP + H2O = ADP + phosphate + H(+)</text>
        <dbReference type="Rhea" id="RHEA:13065"/>
        <dbReference type="ChEBI" id="CHEBI:15377"/>
        <dbReference type="ChEBI" id="CHEBI:15378"/>
        <dbReference type="ChEBI" id="CHEBI:30616"/>
        <dbReference type="ChEBI" id="CHEBI:43474"/>
        <dbReference type="ChEBI" id="CHEBI:456216"/>
    </reaction>
</comment>
<protein>
    <recommendedName>
        <fullName evidence="4">Sporulation initiation inhibitor protein Soj</fullName>
    </recommendedName>
</protein>
<gene>
    <name evidence="6" type="primary">parA</name>
    <name evidence="6" type="ordered locus">TEPIRE1_2842</name>
</gene>
<dbReference type="STRING" id="1209989.TepRe1_2632"/>
<organism evidence="6 7">
    <name type="scientific">Tepidanaerobacter acetatoxydans (strain DSM 21804 / JCM 16047 / Re1)</name>
    <dbReference type="NCBI Taxonomy" id="1209989"/>
    <lineage>
        <taxon>Bacteria</taxon>
        <taxon>Bacillati</taxon>
        <taxon>Bacillota</taxon>
        <taxon>Clostridia</taxon>
        <taxon>Thermosediminibacterales</taxon>
        <taxon>Tepidanaerobacteraceae</taxon>
        <taxon>Tepidanaerobacter</taxon>
    </lineage>
</organism>
<evidence type="ECO:0000256" key="4">
    <source>
        <dbReference type="ARBA" id="ARBA00071824"/>
    </source>
</evidence>
<dbReference type="InterPro" id="IPR050678">
    <property type="entry name" value="DNA_Partitioning_ATPase"/>
</dbReference>
<dbReference type="InterPro" id="IPR025669">
    <property type="entry name" value="AAA_dom"/>
</dbReference>
<dbReference type="SUPFAM" id="SSF52540">
    <property type="entry name" value="P-loop containing nucleoside triphosphate hydrolases"/>
    <property type="match status" value="1"/>
</dbReference>
<dbReference type="AlphaFoldDB" id="F4LV83"/>
<reference evidence="7" key="1">
    <citation type="journal article" date="2013" name="Genome Announc.">
        <title>First genome sequence of a syntrophic acetate-oxidizing bacterium, Tepidanaerobacter acetatoxydans strain Re1.</title>
        <authorList>
            <person name="Manzoor S."/>
            <person name="Bongcam-Rudloff E."/>
            <person name="Schnurer A."/>
            <person name="Muller B."/>
        </authorList>
    </citation>
    <scope>NUCLEOTIDE SEQUENCE [LARGE SCALE GENOMIC DNA]</scope>
    <source>
        <strain evidence="7">Re1</strain>
    </source>
</reference>
<feature type="domain" description="AAA" evidence="5">
    <location>
        <begin position="8"/>
        <end position="183"/>
    </location>
</feature>
<evidence type="ECO:0000259" key="5">
    <source>
        <dbReference type="Pfam" id="PF13614"/>
    </source>
</evidence>
<keyword evidence="7" id="KW-1185">Reference proteome</keyword>
<dbReference type="CDD" id="cd02042">
    <property type="entry name" value="ParAB_family"/>
    <property type="match status" value="1"/>
</dbReference>
<dbReference type="eggNOG" id="COG1192">
    <property type="taxonomic scope" value="Bacteria"/>
</dbReference>
<dbReference type="Proteomes" id="UP000010802">
    <property type="component" value="Chromosome"/>
</dbReference>
<dbReference type="KEGG" id="tep:TepRe1_2632"/>
<name>F4LV83_TEPAE</name>
<comment type="similarity">
    <text evidence="1">Belongs to the ParA family.</text>
</comment>
<evidence type="ECO:0000313" key="6">
    <source>
        <dbReference type="EMBL" id="CCP27714.1"/>
    </source>
</evidence>
<dbReference type="KEGG" id="tae:TepiRe1_2842"/>
<accession>L0S5K3</accession>
<proteinExistence type="inferred from homology"/>
<accession>F4LV83</accession>
<dbReference type="EMBL" id="HF563609">
    <property type="protein sequence ID" value="CCP27714.1"/>
    <property type="molecule type" value="Genomic_DNA"/>
</dbReference>
<dbReference type="HOGENOM" id="CLU_037612_1_4_9"/>
<dbReference type="Gene3D" id="3.40.50.300">
    <property type="entry name" value="P-loop containing nucleotide triphosphate hydrolases"/>
    <property type="match status" value="1"/>
</dbReference>
<sequence>MFHDFMARVIAIANQKGGVGKTTTSVNLAACLGVLGQKVLLVDIDPQGNSTSGIGIDKMNNDKTIYNVLINEEPIVNNTVKTDYENLYLLPSNIQLAGAEIELVPAISREYKLKNAIEDIKGDYDFIIIDCPPSLGLLTLNALTAADTVLVPIQCEYYALEGLGQLMNTISLVQKHLNKSLEVEGVLLTMFDARTNLSIQVVDEVKKYFKNKVYSTIIPRNVRLSEAPSHGKPIINYDSKSRGSEVYMDLAKEVLDIE</sequence>
<dbReference type="PRINTS" id="PR00091">
    <property type="entry name" value="NITROGNASEII"/>
</dbReference>
<dbReference type="PANTHER" id="PTHR13696">
    <property type="entry name" value="P-LOOP CONTAINING NUCLEOSIDE TRIPHOSPHATE HYDROLASE"/>
    <property type="match status" value="1"/>
</dbReference>
<dbReference type="PATRIC" id="fig|1209989.3.peg.3242"/>
<dbReference type="FunFam" id="3.40.50.300:FF:000285">
    <property type="entry name" value="Sporulation initiation inhibitor Soj"/>
    <property type="match status" value="1"/>
</dbReference>
<comment type="subunit">
    <text evidence="3">Dimerizes in the presence of ATP but not ADP; ATP-binding is required for double-stranded (ds)DNA-binding. Interacts with DnaA.</text>
</comment>